<evidence type="ECO:0000313" key="1">
    <source>
        <dbReference type="EMBL" id="KAK3212577.1"/>
    </source>
</evidence>
<protein>
    <submittedName>
        <fullName evidence="1">Uncharacterized protein</fullName>
    </submittedName>
</protein>
<name>A0AAE0AFY7_9ROSI</name>
<reference evidence="1" key="1">
    <citation type="journal article" date="2023" name="Plant J.">
        <title>Genome sequences and population genomics provide insights into the demographic history, inbreeding, and mutation load of two 'living fossil' tree species of Dipteronia.</title>
        <authorList>
            <person name="Feng Y."/>
            <person name="Comes H.P."/>
            <person name="Chen J."/>
            <person name="Zhu S."/>
            <person name="Lu R."/>
            <person name="Zhang X."/>
            <person name="Li P."/>
            <person name="Qiu J."/>
            <person name="Olsen K.M."/>
            <person name="Qiu Y."/>
        </authorList>
    </citation>
    <scope>NUCLEOTIDE SEQUENCE</scope>
    <source>
        <strain evidence="1">NBL</strain>
    </source>
</reference>
<dbReference type="EMBL" id="JANJYJ010000005">
    <property type="protein sequence ID" value="KAK3212577.1"/>
    <property type="molecule type" value="Genomic_DNA"/>
</dbReference>
<comment type="caution">
    <text evidence="1">The sequence shown here is derived from an EMBL/GenBank/DDBJ whole genome shotgun (WGS) entry which is preliminary data.</text>
</comment>
<organism evidence="1 2">
    <name type="scientific">Dipteronia sinensis</name>
    <dbReference type="NCBI Taxonomy" id="43782"/>
    <lineage>
        <taxon>Eukaryota</taxon>
        <taxon>Viridiplantae</taxon>
        <taxon>Streptophyta</taxon>
        <taxon>Embryophyta</taxon>
        <taxon>Tracheophyta</taxon>
        <taxon>Spermatophyta</taxon>
        <taxon>Magnoliopsida</taxon>
        <taxon>eudicotyledons</taxon>
        <taxon>Gunneridae</taxon>
        <taxon>Pentapetalae</taxon>
        <taxon>rosids</taxon>
        <taxon>malvids</taxon>
        <taxon>Sapindales</taxon>
        <taxon>Sapindaceae</taxon>
        <taxon>Hippocastanoideae</taxon>
        <taxon>Acereae</taxon>
        <taxon>Dipteronia</taxon>
    </lineage>
</organism>
<dbReference type="AlphaFoldDB" id="A0AAE0AFY7"/>
<sequence length="141" mass="16234">MFKLDRKDWLHPNLSCNKLITDRCPNYIFFAVVLWFIWKWRCDIIFNSNFKIPSGPAMFILRYVETWLNATNDMDKEFDLKTCLLSWKPLSQDWVKLNVDGSMSPGLGCIVGGGVMRDPQKNWLGGFAPNKGLGSVIEVEL</sequence>
<dbReference type="Proteomes" id="UP001281410">
    <property type="component" value="Unassembled WGS sequence"/>
</dbReference>
<proteinExistence type="predicted"/>
<gene>
    <name evidence="1" type="ORF">Dsin_017283</name>
</gene>
<evidence type="ECO:0000313" key="2">
    <source>
        <dbReference type="Proteomes" id="UP001281410"/>
    </source>
</evidence>
<keyword evidence="2" id="KW-1185">Reference proteome</keyword>
<accession>A0AAE0AFY7</accession>